<feature type="chain" id="PRO_5026102728" evidence="2">
    <location>
        <begin position="23"/>
        <end position="221"/>
    </location>
</feature>
<keyword evidence="2" id="KW-0732">Signal</keyword>
<feature type="signal peptide" evidence="2">
    <location>
        <begin position="1"/>
        <end position="22"/>
    </location>
</feature>
<dbReference type="Proteomes" id="UP000501939">
    <property type="component" value="Chromosome"/>
</dbReference>
<gene>
    <name evidence="3" type="ORF">G8D99_00155</name>
</gene>
<feature type="region of interest" description="Disordered" evidence="1">
    <location>
        <begin position="154"/>
        <end position="221"/>
    </location>
</feature>
<accession>A0A6G8S0M1</accession>
<organism evidence="3 4">
    <name type="scientific">Acinetobacter lanii</name>
    <dbReference type="NCBI Taxonomy" id="2715163"/>
    <lineage>
        <taxon>Bacteria</taxon>
        <taxon>Pseudomonadati</taxon>
        <taxon>Pseudomonadota</taxon>
        <taxon>Gammaproteobacteria</taxon>
        <taxon>Moraxellales</taxon>
        <taxon>Moraxellaceae</taxon>
        <taxon>Acinetobacter</taxon>
    </lineage>
</organism>
<evidence type="ECO:0000256" key="2">
    <source>
        <dbReference type="SAM" id="SignalP"/>
    </source>
</evidence>
<evidence type="ECO:0000313" key="3">
    <source>
        <dbReference type="EMBL" id="QIO07588.1"/>
    </source>
</evidence>
<reference evidence="3 4" key="1">
    <citation type="submission" date="2020-03" db="EMBL/GenBank/DDBJ databases">
        <authorList>
            <person name="Zhu W."/>
        </authorList>
    </citation>
    <scope>NUCLEOTIDE SEQUENCE [LARGE SCALE GENOMIC DNA]</scope>
    <source>
        <strain evidence="3 4">185</strain>
    </source>
</reference>
<dbReference type="KEGG" id="alj:G8D99_00155"/>
<sequence>MNKTILFTTLLVGSVFTSTAFADELKKSCVKDHPLVAGESDPTLIQIYSQVCDKKNKDNNNGYLAQAAQRFQQLGRNYKALQLVNELNAKQVQHSSLTDVKFLASVALANDALTQMRDKEVRYLSDDAYTPAIAFSDAVRRAKPLSVIETKVEETPKRTYEPKRSYETKSSKPRSQSKASSTKTSKTATKTVAKTTKTTTQKTAAPSTPAKTPAKNPFGNL</sequence>
<evidence type="ECO:0000313" key="4">
    <source>
        <dbReference type="Proteomes" id="UP000501939"/>
    </source>
</evidence>
<feature type="compositionally biased region" description="Low complexity" evidence="1">
    <location>
        <begin position="173"/>
        <end position="215"/>
    </location>
</feature>
<proteinExistence type="predicted"/>
<dbReference type="EMBL" id="CP049916">
    <property type="protein sequence ID" value="QIO07588.1"/>
    <property type="molecule type" value="Genomic_DNA"/>
</dbReference>
<dbReference type="AlphaFoldDB" id="A0A6G8S0M1"/>
<feature type="compositionally biased region" description="Basic and acidic residues" evidence="1">
    <location>
        <begin position="154"/>
        <end position="170"/>
    </location>
</feature>
<name>A0A6G8S0M1_9GAMM</name>
<evidence type="ECO:0000256" key="1">
    <source>
        <dbReference type="SAM" id="MobiDB-lite"/>
    </source>
</evidence>
<protein>
    <submittedName>
        <fullName evidence="3">Uncharacterized protein</fullName>
    </submittedName>
</protein>
<keyword evidence="4" id="KW-1185">Reference proteome</keyword>
<dbReference type="RefSeq" id="WP_166321468.1">
    <property type="nucleotide sequence ID" value="NZ_CP049916.1"/>
</dbReference>